<dbReference type="PANTHER" id="PTHR21310">
    <property type="entry name" value="AMINOGLYCOSIDE PHOSPHOTRANSFERASE-RELATED-RELATED"/>
    <property type="match status" value="1"/>
</dbReference>
<keyword evidence="2" id="KW-0418">Kinase</keyword>
<evidence type="ECO:0000313" key="2">
    <source>
        <dbReference type="EMBL" id="KXJ84717.1"/>
    </source>
</evidence>
<evidence type="ECO:0000259" key="1">
    <source>
        <dbReference type="Pfam" id="PF01636"/>
    </source>
</evidence>
<dbReference type="GO" id="GO:0016301">
    <property type="term" value="F:kinase activity"/>
    <property type="evidence" value="ECO:0007669"/>
    <property type="project" value="UniProtKB-KW"/>
</dbReference>
<dbReference type="Proteomes" id="UP000070501">
    <property type="component" value="Unassembled WGS sequence"/>
</dbReference>
<keyword evidence="2" id="KW-0808">Transferase</keyword>
<dbReference type="AlphaFoldDB" id="A0A136IIA4"/>
<dbReference type="PANTHER" id="PTHR21310:SF15">
    <property type="entry name" value="AMINOGLYCOSIDE PHOSPHOTRANSFERASE DOMAIN-CONTAINING PROTEIN"/>
    <property type="match status" value="1"/>
</dbReference>
<evidence type="ECO:0000313" key="3">
    <source>
        <dbReference type="Proteomes" id="UP000070501"/>
    </source>
</evidence>
<reference evidence="3" key="1">
    <citation type="submission" date="2016-02" db="EMBL/GenBank/DDBJ databases">
        <title>Draft genome sequence of Microdochium bolleyi, a fungal endophyte of beachgrass.</title>
        <authorList>
            <consortium name="DOE Joint Genome Institute"/>
            <person name="David A.S."/>
            <person name="May G."/>
            <person name="Haridas S."/>
            <person name="Lim J."/>
            <person name="Wang M."/>
            <person name="Labutti K."/>
            <person name="Lipzen A."/>
            <person name="Barry K."/>
            <person name="Grigoriev I.V."/>
        </authorList>
    </citation>
    <scope>NUCLEOTIDE SEQUENCE [LARGE SCALE GENOMIC DNA]</scope>
    <source>
        <strain evidence="3">J235TASD1</strain>
    </source>
</reference>
<protein>
    <submittedName>
        <fullName evidence="2">Kinase-like domain-containing protein</fullName>
    </submittedName>
</protein>
<dbReference type="SUPFAM" id="SSF56112">
    <property type="entry name" value="Protein kinase-like (PK-like)"/>
    <property type="match status" value="1"/>
</dbReference>
<dbReference type="OrthoDB" id="5157519at2759"/>
<feature type="domain" description="Aminoglycoside phosphotransferase" evidence="1">
    <location>
        <begin position="28"/>
        <end position="240"/>
    </location>
</feature>
<dbReference type="InterPro" id="IPR011009">
    <property type="entry name" value="Kinase-like_dom_sf"/>
</dbReference>
<organism evidence="2 3">
    <name type="scientific">Microdochium bolleyi</name>
    <dbReference type="NCBI Taxonomy" id="196109"/>
    <lineage>
        <taxon>Eukaryota</taxon>
        <taxon>Fungi</taxon>
        <taxon>Dikarya</taxon>
        <taxon>Ascomycota</taxon>
        <taxon>Pezizomycotina</taxon>
        <taxon>Sordariomycetes</taxon>
        <taxon>Xylariomycetidae</taxon>
        <taxon>Xylariales</taxon>
        <taxon>Microdochiaceae</taxon>
        <taxon>Microdochium</taxon>
    </lineage>
</organism>
<dbReference type="Pfam" id="PF01636">
    <property type="entry name" value="APH"/>
    <property type="match status" value="1"/>
</dbReference>
<dbReference type="InterPro" id="IPR051678">
    <property type="entry name" value="AGP_Transferase"/>
</dbReference>
<dbReference type="Gene3D" id="3.90.1200.10">
    <property type="match status" value="1"/>
</dbReference>
<accession>A0A136IIA4</accession>
<keyword evidence="3" id="KW-1185">Reference proteome</keyword>
<sequence length="295" mass="31041">MARPDTAALAWAATVLGGDVTVDRGLREGGSPWLIRAAGKPAVLRIAPQANSGNVRTEVAAMRHAAMAGLPVPEALGHDDGTAAGFALALTSYLAGSSRIPIEPDGKRLRTLGAAAARISAADVPSLATLPPRTGPIGDVDWAGLRREHGASTVLWRATEAVERVKPADTRVVFVHGDLWHGNTLWDGIKLTAILDWDASGIGSPGIDLGSLRFDAALCYGPSAAAEVLSGWEEEAGRPALDVAYWDAVAALASPPDMGWVQPAMADQGRPDLTAELLTERREEFLDQALRELEQ</sequence>
<proteinExistence type="predicted"/>
<gene>
    <name evidence="2" type="ORF">Micbo1qcDRAFT_170009</name>
</gene>
<dbReference type="EMBL" id="KQ964345">
    <property type="protein sequence ID" value="KXJ84717.1"/>
    <property type="molecule type" value="Genomic_DNA"/>
</dbReference>
<dbReference type="InParanoid" id="A0A136IIA4"/>
<dbReference type="InterPro" id="IPR002575">
    <property type="entry name" value="Aminoglycoside_PTrfase"/>
</dbReference>
<name>A0A136IIA4_9PEZI</name>
<dbReference type="STRING" id="196109.A0A136IIA4"/>